<dbReference type="Proteomes" id="UP000219281">
    <property type="component" value="Unassembled WGS sequence"/>
</dbReference>
<keyword evidence="3" id="KW-0597">Phosphoprotein</keyword>
<feature type="domain" description="7TM-DISM receptor extracellular" evidence="10">
    <location>
        <begin position="192"/>
        <end position="388"/>
    </location>
</feature>
<dbReference type="InterPro" id="IPR036890">
    <property type="entry name" value="HATPase_C_sf"/>
</dbReference>
<dbReference type="PANTHER" id="PTHR41523">
    <property type="entry name" value="TWO-COMPONENT SYSTEM SENSOR PROTEIN"/>
    <property type="match status" value="1"/>
</dbReference>
<keyword evidence="8" id="KW-0472">Membrane</keyword>
<dbReference type="InterPro" id="IPR011495">
    <property type="entry name" value="Sig_transdc_His_kin_sub2_dim/P"/>
</dbReference>
<dbReference type="EMBL" id="OCMT01000001">
    <property type="protein sequence ID" value="SOD11764.1"/>
    <property type="molecule type" value="Genomic_DNA"/>
</dbReference>
<evidence type="ECO:0000256" key="7">
    <source>
        <dbReference type="ARBA" id="ARBA00022840"/>
    </source>
</evidence>
<dbReference type="Gene3D" id="2.60.40.2380">
    <property type="match status" value="1"/>
</dbReference>
<dbReference type="PANTHER" id="PTHR41523:SF8">
    <property type="entry name" value="ETHYLENE RESPONSE SENSOR PROTEIN"/>
    <property type="match status" value="1"/>
</dbReference>
<keyword evidence="8" id="KW-0812">Transmembrane</keyword>
<dbReference type="EC" id="2.7.13.3" evidence="2"/>
<evidence type="ECO:0000259" key="10">
    <source>
        <dbReference type="Pfam" id="PF07695"/>
    </source>
</evidence>
<feature type="transmembrane region" description="Helical" evidence="8">
    <location>
        <begin position="213"/>
        <end position="230"/>
    </location>
</feature>
<feature type="transmembrane region" description="Helical" evidence="8">
    <location>
        <begin position="309"/>
        <end position="329"/>
    </location>
</feature>
<dbReference type="Gene3D" id="3.30.565.10">
    <property type="entry name" value="Histidine kinase-like ATPase, C-terminal domain"/>
    <property type="match status" value="1"/>
</dbReference>
<dbReference type="GO" id="GO:0005524">
    <property type="term" value="F:ATP binding"/>
    <property type="evidence" value="ECO:0007669"/>
    <property type="project" value="UniProtKB-KW"/>
</dbReference>
<evidence type="ECO:0000313" key="11">
    <source>
        <dbReference type="EMBL" id="SOD11764.1"/>
    </source>
</evidence>
<evidence type="ECO:0000259" key="9">
    <source>
        <dbReference type="Pfam" id="PF07568"/>
    </source>
</evidence>
<organism evidence="11 12">
    <name type="scientific">Pedobacter xixiisoli</name>
    <dbReference type="NCBI Taxonomy" id="1476464"/>
    <lineage>
        <taxon>Bacteria</taxon>
        <taxon>Pseudomonadati</taxon>
        <taxon>Bacteroidota</taxon>
        <taxon>Sphingobacteriia</taxon>
        <taxon>Sphingobacteriales</taxon>
        <taxon>Sphingobacteriaceae</taxon>
        <taxon>Pedobacter</taxon>
    </lineage>
</organism>
<reference evidence="12" key="1">
    <citation type="submission" date="2017-09" db="EMBL/GenBank/DDBJ databases">
        <authorList>
            <person name="Varghese N."/>
            <person name="Submissions S."/>
        </authorList>
    </citation>
    <scope>NUCLEOTIDE SEQUENCE [LARGE SCALE GENOMIC DNA]</scope>
    <source>
        <strain evidence="12">CGMCC 1.12803</strain>
    </source>
</reference>
<keyword evidence="4" id="KW-0808">Transferase</keyword>
<dbReference type="InterPro" id="IPR011623">
    <property type="entry name" value="7TMR_DISM_rcpt_extracell_dom1"/>
</dbReference>
<keyword evidence="12" id="KW-1185">Reference proteome</keyword>
<evidence type="ECO:0000256" key="8">
    <source>
        <dbReference type="SAM" id="Phobius"/>
    </source>
</evidence>
<keyword evidence="5" id="KW-0547">Nucleotide-binding</keyword>
<dbReference type="SUPFAM" id="SSF55874">
    <property type="entry name" value="ATPase domain of HSP90 chaperone/DNA topoisomerase II/histidine kinase"/>
    <property type="match status" value="1"/>
</dbReference>
<accession>A0A285ZQ42</accession>
<keyword evidence="6 11" id="KW-0418">Kinase</keyword>
<comment type="catalytic activity">
    <reaction evidence="1">
        <text>ATP + protein L-histidine = ADP + protein N-phospho-L-histidine.</text>
        <dbReference type="EC" id="2.7.13.3"/>
    </reaction>
</comment>
<evidence type="ECO:0000256" key="3">
    <source>
        <dbReference type="ARBA" id="ARBA00022553"/>
    </source>
</evidence>
<evidence type="ECO:0000256" key="2">
    <source>
        <dbReference type="ARBA" id="ARBA00012438"/>
    </source>
</evidence>
<evidence type="ECO:0000313" key="12">
    <source>
        <dbReference type="Proteomes" id="UP000219281"/>
    </source>
</evidence>
<sequence>MRLLFRYLLCLLFFFTCFGSEIRGQKPFIFEPSKAKVNLKQHFVVLEDSMQKYTAKELLKNDSLFQPLNRFTYKGKTNAFWLKTRFKSTQQISVVIDFRHLTFADLYLIADTPGAVLMHRSAGALRAIEQITKGDSRYHFSFKADKNVSYILLIKSEHIKSYSPIFDFYLSERYQFLEKKFERELNELWPQGASALLFIYIFLRWVSTRYRPFIWLMLFVGAFNLYGIGLNRYMIDWFFASAPWMGLLIVQCCLYLGLFGLYMLLLDSWNIKERDVKLYRWGKTLIYGLPLMAAIIFLINYYFTNYQLTAKISTNFLLVLFVYSVVLLVKIWKKLDKHERLLAYGLICFLMTNLMSTAGIYGWGEDYYIVLPSISKAVSVCIAFLFLMGLNGRLKKFEDDHTHFLKELTLLQQHQNELLEQNVKERTKELSQRNAHIETLINELNHRVKNNLQVLYGLNSLRLAAKDNMDADGILKDNISRIKAMMLVNDNLQLGEGNQPLALKPFIENIIKHSAQVFDAENRVAFKVSINDGLQLDSSRGLPLGLIVTELIVNSYKHAFKNCVHPQITLKIELKENAWLMYYNDNGSGMPENVISSFGTDLIRDLTRQMQGELELTNVNGIFYTFIFSDNRLGIS</sequence>
<evidence type="ECO:0000256" key="4">
    <source>
        <dbReference type="ARBA" id="ARBA00022679"/>
    </source>
</evidence>
<protein>
    <recommendedName>
        <fullName evidence="2">histidine kinase</fullName>
        <ecNumber evidence="2">2.7.13.3</ecNumber>
    </recommendedName>
</protein>
<evidence type="ECO:0000256" key="5">
    <source>
        <dbReference type="ARBA" id="ARBA00022741"/>
    </source>
</evidence>
<proteinExistence type="predicted"/>
<dbReference type="Pfam" id="PF07568">
    <property type="entry name" value="HisKA_2"/>
    <property type="match status" value="1"/>
</dbReference>
<feature type="transmembrane region" description="Helical" evidence="8">
    <location>
        <begin position="367"/>
        <end position="387"/>
    </location>
</feature>
<evidence type="ECO:0000256" key="1">
    <source>
        <dbReference type="ARBA" id="ARBA00000085"/>
    </source>
</evidence>
<dbReference type="OrthoDB" id="1523170at2"/>
<keyword evidence="8" id="KW-1133">Transmembrane helix</keyword>
<dbReference type="AlphaFoldDB" id="A0A285ZQ42"/>
<feature type="transmembrane region" description="Helical" evidence="8">
    <location>
        <begin position="242"/>
        <end position="265"/>
    </location>
</feature>
<dbReference type="Pfam" id="PF07695">
    <property type="entry name" value="7TMR-DISM_7TM"/>
    <property type="match status" value="1"/>
</dbReference>
<feature type="transmembrane region" description="Helical" evidence="8">
    <location>
        <begin position="341"/>
        <end position="361"/>
    </location>
</feature>
<gene>
    <name evidence="11" type="ORF">SAMN06297358_0321</name>
</gene>
<feature type="transmembrane region" description="Helical" evidence="8">
    <location>
        <begin position="188"/>
        <end position="206"/>
    </location>
</feature>
<keyword evidence="7" id="KW-0067">ATP-binding</keyword>
<dbReference type="GO" id="GO:0004673">
    <property type="term" value="F:protein histidine kinase activity"/>
    <property type="evidence" value="ECO:0007669"/>
    <property type="project" value="UniProtKB-EC"/>
</dbReference>
<feature type="transmembrane region" description="Helical" evidence="8">
    <location>
        <begin position="285"/>
        <end position="303"/>
    </location>
</feature>
<evidence type="ECO:0000256" key="6">
    <source>
        <dbReference type="ARBA" id="ARBA00022777"/>
    </source>
</evidence>
<name>A0A285ZQ42_9SPHI</name>
<feature type="domain" description="Signal transduction histidine kinase subgroup 2 dimerisation and phosphoacceptor" evidence="9">
    <location>
        <begin position="443"/>
        <end position="514"/>
    </location>
</feature>